<feature type="domain" description="Alcohol dehydrogenase-like C-terminal" evidence="6">
    <location>
        <begin position="189"/>
        <end position="312"/>
    </location>
</feature>
<protein>
    <recommendedName>
        <fullName evidence="10">GroES-like protein</fullName>
    </recommendedName>
</protein>
<keyword evidence="9" id="KW-1185">Reference proteome</keyword>
<dbReference type="Gene3D" id="3.90.180.10">
    <property type="entry name" value="Medium-chain alcohol dehydrogenases, catalytic domain"/>
    <property type="match status" value="1"/>
</dbReference>
<comment type="cofactor">
    <cofactor evidence="1 5">
        <name>Zn(2+)</name>
        <dbReference type="ChEBI" id="CHEBI:29105"/>
    </cofactor>
</comment>
<evidence type="ECO:0000259" key="6">
    <source>
        <dbReference type="Pfam" id="PF00107"/>
    </source>
</evidence>
<keyword evidence="2 5" id="KW-0479">Metal-binding</keyword>
<evidence type="ECO:0000256" key="4">
    <source>
        <dbReference type="ARBA" id="ARBA00023002"/>
    </source>
</evidence>
<gene>
    <name evidence="8" type="ORF">INT47_000558</name>
</gene>
<evidence type="ECO:0000313" key="8">
    <source>
        <dbReference type="EMBL" id="KAG2212582.1"/>
    </source>
</evidence>
<dbReference type="InterPro" id="IPR036291">
    <property type="entry name" value="NAD(P)-bd_dom_sf"/>
</dbReference>
<dbReference type="InterPro" id="IPR013154">
    <property type="entry name" value="ADH-like_N"/>
</dbReference>
<evidence type="ECO:0000313" key="9">
    <source>
        <dbReference type="Proteomes" id="UP000603453"/>
    </source>
</evidence>
<reference evidence="8" key="1">
    <citation type="submission" date="2020-12" db="EMBL/GenBank/DDBJ databases">
        <title>Metabolic potential, ecology and presence of endohyphal bacteria is reflected in genomic diversity of Mucoromycotina.</title>
        <authorList>
            <person name="Muszewska A."/>
            <person name="Okrasinska A."/>
            <person name="Steczkiewicz K."/>
            <person name="Drgas O."/>
            <person name="Orlowska M."/>
            <person name="Perlinska-Lenart U."/>
            <person name="Aleksandrzak-Piekarczyk T."/>
            <person name="Szatraj K."/>
            <person name="Zielenkiewicz U."/>
            <person name="Pilsyk S."/>
            <person name="Malc E."/>
            <person name="Mieczkowski P."/>
            <person name="Kruszewska J.S."/>
            <person name="Biernat P."/>
            <person name="Pawlowska J."/>
        </authorList>
    </citation>
    <scope>NUCLEOTIDE SEQUENCE</scope>
    <source>
        <strain evidence="8">WA0000017839</strain>
    </source>
</reference>
<dbReference type="PROSITE" id="PS00065">
    <property type="entry name" value="D_2_HYDROXYACID_DH_1"/>
    <property type="match status" value="1"/>
</dbReference>
<dbReference type="Pfam" id="PF00107">
    <property type="entry name" value="ADH_zinc_N"/>
    <property type="match status" value="1"/>
</dbReference>
<organism evidence="8 9">
    <name type="scientific">Mucor saturninus</name>
    <dbReference type="NCBI Taxonomy" id="64648"/>
    <lineage>
        <taxon>Eukaryota</taxon>
        <taxon>Fungi</taxon>
        <taxon>Fungi incertae sedis</taxon>
        <taxon>Mucoromycota</taxon>
        <taxon>Mucoromycotina</taxon>
        <taxon>Mucoromycetes</taxon>
        <taxon>Mucorales</taxon>
        <taxon>Mucorineae</taxon>
        <taxon>Mucoraceae</taxon>
        <taxon>Mucor</taxon>
    </lineage>
</organism>
<dbReference type="Gene3D" id="3.40.50.720">
    <property type="entry name" value="NAD(P)-binding Rossmann-like Domain"/>
    <property type="match status" value="1"/>
</dbReference>
<dbReference type="SUPFAM" id="SSF50129">
    <property type="entry name" value="GroES-like"/>
    <property type="match status" value="1"/>
</dbReference>
<dbReference type="SUPFAM" id="SSF51735">
    <property type="entry name" value="NAD(P)-binding Rossmann-fold domains"/>
    <property type="match status" value="1"/>
</dbReference>
<dbReference type="GO" id="GO:0008270">
    <property type="term" value="F:zinc ion binding"/>
    <property type="evidence" value="ECO:0007669"/>
    <property type="project" value="InterPro"/>
</dbReference>
<sequence>MSSQDTFTGYAVTTKGGKLEPMELNLRSWNDDMIDMDVICCGVCGTDVHTIDEGWGPTEFPCVAGHEIIGTVTRVGKNVSRIKVGDRCGVGCQSASCGECDFCKKGMENLCSVHAVWSFNDRYDDTKEKAYGGFAKKWRGPAEFAVHIPDEFSSEVAASFLCGGVTTYAPLKRYNVGPGSKVAVMGVGGLGHFACQWAKAMGATVIGFDVIPNKVDDAKKLGCDDYVLFQKEEQVEPHYNTFTHIIATKIVNKCWDQYLKLLKNNGVFIQCDIPEVPLSGISGFVMAGKQLTIAASFIGSPSDIQECLDFASKHGVRTWVNTFPMDQINEAIEFVREAKPRYRAVVMN</sequence>
<dbReference type="InterPro" id="IPR013149">
    <property type="entry name" value="ADH-like_C"/>
</dbReference>
<evidence type="ECO:0000256" key="3">
    <source>
        <dbReference type="ARBA" id="ARBA00022833"/>
    </source>
</evidence>
<proteinExistence type="inferred from homology"/>
<evidence type="ECO:0000256" key="2">
    <source>
        <dbReference type="ARBA" id="ARBA00022723"/>
    </source>
</evidence>
<dbReference type="GO" id="GO:0016616">
    <property type="term" value="F:oxidoreductase activity, acting on the CH-OH group of donors, NAD or NADP as acceptor"/>
    <property type="evidence" value="ECO:0007669"/>
    <property type="project" value="InterPro"/>
</dbReference>
<dbReference type="InterPro" id="IPR029752">
    <property type="entry name" value="D-isomer_DH_CS1"/>
</dbReference>
<dbReference type="InterPro" id="IPR047109">
    <property type="entry name" value="CAD-like"/>
</dbReference>
<dbReference type="EMBL" id="JAEPRD010000005">
    <property type="protein sequence ID" value="KAG2212582.1"/>
    <property type="molecule type" value="Genomic_DNA"/>
</dbReference>
<dbReference type="InterPro" id="IPR002328">
    <property type="entry name" value="ADH_Zn_CS"/>
</dbReference>
<dbReference type="Proteomes" id="UP000603453">
    <property type="component" value="Unassembled WGS sequence"/>
</dbReference>
<evidence type="ECO:0000259" key="7">
    <source>
        <dbReference type="Pfam" id="PF08240"/>
    </source>
</evidence>
<dbReference type="PROSITE" id="PS00059">
    <property type="entry name" value="ADH_ZINC"/>
    <property type="match status" value="1"/>
</dbReference>
<evidence type="ECO:0008006" key="10">
    <source>
        <dbReference type="Google" id="ProtNLM"/>
    </source>
</evidence>
<dbReference type="PANTHER" id="PTHR42683">
    <property type="entry name" value="ALDEHYDE REDUCTASE"/>
    <property type="match status" value="1"/>
</dbReference>
<evidence type="ECO:0000256" key="5">
    <source>
        <dbReference type="RuleBase" id="RU361277"/>
    </source>
</evidence>
<dbReference type="InterPro" id="IPR011032">
    <property type="entry name" value="GroES-like_sf"/>
</dbReference>
<dbReference type="AlphaFoldDB" id="A0A8H7RKA2"/>
<comment type="similarity">
    <text evidence="5">Belongs to the zinc-containing alcohol dehydrogenase family.</text>
</comment>
<keyword evidence="4" id="KW-0560">Oxidoreductase</keyword>
<dbReference type="OrthoDB" id="1879366at2759"/>
<dbReference type="Pfam" id="PF08240">
    <property type="entry name" value="ADH_N"/>
    <property type="match status" value="1"/>
</dbReference>
<feature type="domain" description="Alcohol dehydrogenase-like N-terminal" evidence="7">
    <location>
        <begin position="36"/>
        <end position="150"/>
    </location>
</feature>
<evidence type="ECO:0000256" key="1">
    <source>
        <dbReference type="ARBA" id="ARBA00001947"/>
    </source>
</evidence>
<dbReference type="CDD" id="cd05283">
    <property type="entry name" value="CAD1"/>
    <property type="match status" value="1"/>
</dbReference>
<accession>A0A8H7RKA2</accession>
<comment type="caution">
    <text evidence="8">The sequence shown here is derived from an EMBL/GenBank/DDBJ whole genome shotgun (WGS) entry which is preliminary data.</text>
</comment>
<name>A0A8H7RKA2_9FUNG</name>
<keyword evidence="3 5" id="KW-0862">Zinc</keyword>
<dbReference type="FunFam" id="3.40.50.720:FF:000022">
    <property type="entry name" value="Cinnamyl alcohol dehydrogenase"/>
    <property type="match status" value="1"/>
</dbReference>